<reference evidence="2" key="2">
    <citation type="submission" date="2020-09" db="EMBL/GenBank/DDBJ databases">
        <authorList>
            <person name="Sun Q."/>
            <person name="Ohkuma M."/>
        </authorList>
    </citation>
    <scope>NUCLEOTIDE SEQUENCE</scope>
    <source>
        <strain evidence="2">JCM 3086</strain>
    </source>
</reference>
<sequence>MRRARQETRVPLRLARQRPGRVRPRERAREPRQWRDLTVVASLLTVLLAVPGTVWAVLVAQDQLHQSQEAAAQEERAQASRVSTWTGQDAHGKWLVHLMNRSPDPITKVYLTFDRVRPDVPWVGWGVRVESVPPCTDMTISQDQLRYNINQDGCGSSEGKG</sequence>
<accession>A0A917PBG8</accession>
<feature type="region of interest" description="Disordered" evidence="1">
    <location>
        <begin position="1"/>
        <end position="29"/>
    </location>
</feature>
<evidence type="ECO:0000256" key="1">
    <source>
        <dbReference type="SAM" id="MobiDB-lite"/>
    </source>
</evidence>
<reference evidence="2" key="1">
    <citation type="journal article" date="2014" name="Int. J. Syst. Evol. Microbiol.">
        <title>Complete genome sequence of Corynebacterium casei LMG S-19264T (=DSM 44701T), isolated from a smear-ripened cheese.</title>
        <authorList>
            <consortium name="US DOE Joint Genome Institute (JGI-PGF)"/>
            <person name="Walter F."/>
            <person name="Albersmeier A."/>
            <person name="Kalinowski J."/>
            <person name="Ruckert C."/>
        </authorList>
    </citation>
    <scope>NUCLEOTIDE SEQUENCE</scope>
    <source>
        <strain evidence="2">JCM 3086</strain>
    </source>
</reference>
<dbReference type="AlphaFoldDB" id="A0A917PBG8"/>
<organism evidence="2 3">
    <name type="scientific">Streptomyces brasiliensis</name>
    <dbReference type="NCBI Taxonomy" id="1954"/>
    <lineage>
        <taxon>Bacteria</taxon>
        <taxon>Bacillati</taxon>
        <taxon>Actinomycetota</taxon>
        <taxon>Actinomycetes</taxon>
        <taxon>Kitasatosporales</taxon>
        <taxon>Streptomycetaceae</taxon>
        <taxon>Streptomyces</taxon>
    </lineage>
</organism>
<proteinExistence type="predicted"/>
<comment type="caution">
    <text evidence="2">The sequence shown here is derived from an EMBL/GenBank/DDBJ whole genome shotgun (WGS) entry which is preliminary data.</text>
</comment>
<evidence type="ECO:0000313" key="2">
    <source>
        <dbReference type="EMBL" id="GGJ69556.1"/>
    </source>
</evidence>
<protein>
    <submittedName>
        <fullName evidence="2">Uncharacterized protein</fullName>
    </submittedName>
</protein>
<name>A0A917PBG8_9ACTN</name>
<keyword evidence="3" id="KW-1185">Reference proteome</keyword>
<gene>
    <name evidence="2" type="ORF">GCM10010121_095350</name>
</gene>
<dbReference type="Proteomes" id="UP000657574">
    <property type="component" value="Unassembled WGS sequence"/>
</dbReference>
<evidence type="ECO:0000313" key="3">
    <source>
        <dbReference type="Proteomes" id="UP000657574"/>
    </source>
</evidence>
<dbReference type="EMBL" id="BMQA01000114">
    <property type="protein sequence ID" value="GGJ69556.1"/>
    <property type="molecule type" value="Genomic_DNA"/>
</dbReference>
<feature type="compositionally biased region" description="Basic and acidic residues" evidence="1">
    <location>
        <begin position="1"/>
        <end position="10"/>
    </location>
</feature>